<keyword evidence="3" id="KW-1185">Reference proteome</keyword>
<gene>
    <name evidence="2" type="ORF">Pla133_29020</name>
</gene>
<accession>A0A518BLI1</accession>
<evidence type="ECO:0000313" key="2">
    <source>
        <dbReference type="EMBL" id="QDU67813.1"/>
    </source>
</evidence>
<dbReference type="PROSITE" id="PS51257">
    <property type="entry name" value="PROKAR_LIPOPROTEIN"/>
    <property type="match status" value="1"/>
</dbReference>
<dbReference type="InterPro" id="IPR005586">
    <property type="entry name" value="ABC_trans_aux"/>
</dbReference>
<dbReference type="Proteomes" id="UP000316921">
    <property type="component" value="Chromosome"/>
</dbReference>
<reference evidence="2 3" key="1">
    <citation type="submission" date="2019-02" db="EMBL/GenBank/DDBJ databases">
        <title>Deep-cultivation of Planctomycetes and their phenomic and genomic characterization uncovers novel biology.</title>
        <authorList>
            <person name="Wiegand S."/>
            <person name="Jogler M."/>
            <person name="Boedeker C."/>
            <person name="Pinto D."/>
            <person name="Vollmers J."/>
            <person name="Rivas-Marin E."/>
            <person name="Kohn T."/>
            <person name="Peeters S.H."/>
            <person name="Heuer A."/>
            <person name="Rast P."/>
            <person name="Oberbeckmann S."/>
            <person name="Bunk B."/>
            <person name="Jeske O."/>
            <person name="Meyerdierks A."/>
            <person name="Storesund J.E."/>
            <person name="Kallscheuer N."/>
            <person name="Luecker S."/>
            <person name="Lage O.M."/>
            <person name="Pohl T."/>
            <person name="Merkel B.J."/>
            <person name="Hornburger P."/>
            <person name="Mueller R.-W."/>
            <person name="Bruemmer F."/>
            <person name="Labrenz M."/>
            <person name="Spormann A.M."/>
            <person name="Op den Camp H."/>
            <person name="Overmann J."/>
            <person name="Amann R."/>
            <person name="Jetten M.S.M."/>
            <person name="Mascher T."/>
            <person name="Medema M.H."/>
            <person name="Devos D.P."/>
            <person name="Kaster A.-K."/>
            <person name="Ovreas L."/>
            <person name="Rohde M."/>
            <person name="Galperin M.Y."/>
            <person name="Jogler C."/>
        </authorList>
    </citation>
    <scope>NUCLEOTIDE SEQUENCE [LARGE SCALE GENOMIC DNA]</scope>
    <source>
        <strain evidence="2 3">Pla133</strain>
    </source>
</reference>
<dbReference type="EMBL" id="CP036287">
    <property type="protein sequence ID" value="QDU67813.1"/>
    <property type="molecule type" value="Genomic_DNA"/>
</dbReference>
<evidence type="ECO:0000259" key="1">
    <source>
        <dbReference type="Pfam" id="PF03886"/>
    </source>
</evidence>
<sequence length="204" mass="21634">MGRYPITVAALACAVLASCLGGPGIEPRYFSATAAFDANLEAAQPDADEVYLIELQPVRVVGHLRERMVWRDGAGEVGFREDRRWSEDPAGLLARGLEAALAAAPGVGAAPAAAEWSLSVTLEQFGELRATDTRAEVGLRATLVDRRGRVVLQRQFSASEPVADDDPGALVRALGAELADQVQLLLAAVEDELAARGVARTAFR</sequence>
<evidence type="ECO:0000313" key="3">
    <source>
        <dbReference type="Proteomes" id="UP000316921"/>
    </source>
</evidence>
<name>A0A518BLI1_9BACT</name>
<proteinExistence type="predicted"/>
<dbReference type="SUPFAM" id="SSF159594">
    <property type="entry name" value="XCC0632-like"/>
    <property type="match status" value="1"/>
</dbReference>
<dbReference type="AlphaFoldDB" id="A0A518BLI1"/>
<feature type="domain" description="ABC-type transport auxiliary lipoprotein component" evidence="1">
    <location>
        <begin position="42"/>
        <end position="179"/>
    </location>
</feature>
<dbReference type="Pfam" id="PF03886">
    <property type="entry name" value="ABC_trans_aux"/>
    <property type="match status" value="1"/>
</dbReference>
<dbReference type="KEGG" id="pbap:Pla133_29020"/>
<protein>
    <recommendedName>
        <fullName evidence="1">ABC-type transport auxiliary lipoprotein component domain-containing protein</fullName>
    </recommendedName>
</protein>
<organism evidence="2 3">
    <name type="scientific">Engelhardtia mirabilis</name>
    <dbReference type="NCBI Taxonomy" id="2528011"/>
    <lineage>
        <taxon>Bacteria</taxon>
        <taxon>Pseudomonadati</taxon>
        <taxon>Planctomycetota</taxon>
        <taxon>Planctomycetia</taxon>
        <taxon>Planctomycetia incertae sedis</taxon>
        <taxon>Engelhardtia</taxon>
    </lineage>
</organism>
<dbReference type="Gene3D" id="3.40.50.10610">
    <property type="entry name" value="ABC-type transport auxiliary lipoprotein component"/>
    <property type="match status" value="1"/>
</dbReference>